<proteinExistence type="predicted"/>
<dbReference type="RefSeq" id="XP_045962535.1">
    <property type="nucleotide sequence ID" value="XM_046106951.1"/>
</dbReference>
<sequence>MDGCFVDIHSSVFSTDSLRQVLMTHAKKLERRCDLCFVDAHLTFMEQRVTFTLEGLEASRRDDLRIIDERFNVELLGNVPVLDGLLDIISQEVALMKAEALGLLHDYRKVEDFKKALVQQSVYIPKKINDPWQIIGLTAKPTVLNQCTVDAINRLKDRMYPISEKITLGIKEREGYLKKWEGIKNSLVDIYDHPDDDLMYKN</sequence>
<accession>A0A9P8UU02</accession>
<organism evidence="1 2">
    <name type="scientific">Truncatella angustata</name>
    <dbReference type="NCBI Taxonomy" id="152316"/>
    <lineage>
        <taxon>Eukaryota</taxon>
        <taxon>Fungi</taxon>
        <taxon>Dikarya</taxon>
        <taxon>Ascomycota</taxon>
        <taxon>Pezizomycotina</taxon>
        <taxon>Sordariomycetes</taxon>
        <taxon>Xylariomycetidae</taxon>
        <taxon>Amphisphaeriales</taxon>
        <taxon>Sporocadaceae</taxon>
        <taxon>Truncatella</taxon>
    </lineage>
</organism>
<protein>
    <submittedName>
        <fullName evidence="1">Uncharacterized protein</fullName>
    </submittedName>
</protein>
<dbReference type="GeneID" id="70135842"/>
<dbReference type="EMBL" id="JAGPXC010000002">
    <property type="protein sequence ID" value="KAH6658301.1"/>
    <property type="molecule type" value="Genomic_DNA"/>
</dbReference>
<evidence type="ECO:0000313" key="2">
    <source>
        <dbReference type="Proteomes" id="UP000758603"/>
    </source>
</evidence>
<dbReference type="AlphaFoldDB" id="A0A9P8UU02"/>
<gene>
    <name evidence="1" type="ORF">BKA67DRAFT_656500</name>
</gene>
<comment type="caution">
    <text evidence="1">The sequence shown here is derived from an EMBL/GenBank/DDBJ whole genome shotgun (WGS) entry which is preliminary data.</text>
</comment>
<name>A0A9P8UU02_9PEZI</name>
<reference evidence="1" key="1">
    <citation type="journal article" date="2021" name="Nat. Commun.">
        <title>Genetic determinants of endophytism in the Arabidopsis root mycobiome.</title>
        <authorList>
            <person name="Mesny F."/>
            <person name="Miyauchi S."/>
            <person name="Thiergart T."/>
            <person name="Pickel B."/>
            <person name="Atanasova L."/>
            <person name="Karlsson M."/>
            <person name="Huettel B."/>
            <person name="Barry K.W."/>
            <person name="Haridas S."/>
            <person name="Chen C."/>
            <person name="Bauer D."/>
            <person name="Andreopoulos W."/>
            <person name="Pangilinan J."/>
            <person name="LaButti K."/>
            <person name="Riley R."/>
            <person name="Lipzen A."/>
            <person name="Clum A."/>
            <person name="Drula E."/>
            <person name="Henrissat B."/>
            <person name="Kohler A."/>
            <person name="Grigoriev I.V."/>
            <person name="Martin F.M."/>
            <person name="Hacquard S."/>
        </authorList>
    </citation>
    <scope>NUCLEOTIDE SEQUENCE</scope>
    <source>
        <strain evidence="1">MPI-SDFR-AT-0073</strain>
    </source>
</reference>
<keyword evidence="2" id="KW-1185">Reference proteome</keyword>
<evidence type="ECO:0000313" key="1">
    <source>
        <dbReference type="EMBL" id="KAH6658301.1"/>
    </source>
</evidence>
<dbReference type="Proteomes" id="UP000758603">
    <property type="component" value="Unassembled WGS sequence"/>
</dbReference>